<dbReference type="Pfam" id="PF00773">
    <property type="entry name" value="RNB"/>
    <property type="match status" value="1"/>
</dbReference>
<dbReference type="InterPro" id="IPR001900">
    <property type="entry name" value="RNase_II/R"/>
</dbReference>
<dbReference type="RefSeq" id="WP_091735837.1">
    <property type="nucleotide sequence ID" value="NZ_FOYR01000001.1"/>
</dbReference>
<dbReference type="SUPFAM" id="SSF50249">
    <property type="entry name" value="Nucleic acid-binding proteins"/>
    <property type="match status" value="1"/>
</dbReference>
<evidence type="ECO:0000313" key="3">
    <source>
        <dbReference type="EMBL" id="SFR40694.1"/>
    </source>
</evidence>
<dbReference type="EMBL" id="FOYR01000001">
    <property type="protein sequence ID" value="SFR40694.1"/>
    <property type="molecule type" value="Genomic_DNA"/>
</dbReference>
<dbReference type="PANTHER" id="PTHR23355:SF30">
    <property type="entry name" value="DIS3-LIKE EXONUCLEASE 1"/>
    <property type="match status" value="1"/>
</dbReference>
<gene>
    <name evidence="3" type="ORF">SAMN04488591_1106</name>
</gene>
<evidence type="ECO:0000256" key="1">
    <source>
        <dbReference type="ARBA" id="ARBA00016366"/>
    </source>
</evidence>
<evidence type="ECO:0000313" key="4">
    <source>
        <dbReference type="Proteomes" id="UP000198877"/>
    </source>
</evidence>
<sequence length="472" mass="50290">MLQRRSHVAPSAAQSELATALATLRTELDAPTGFPPEALAEAAAASPATPELDLRDIAFATLDPAGSMDLDQAFQLERSGSGYTVRYAIADVPSFVAPEGALDAAARLRGETLYAADGTIPLHPPILSEDHASLLPDQDRPALVWTFALDAEGSVSDSRLERALIRSRAKLDYVSVQADLDAGRDSPAALLPEIGRLRLAQEAQRGGASLNLPDDEVVRHDDGTYAIERRIPLPVEDWNAQLSLMTGMAAAQLMLQASIGILRTMPQPEDAAFETFRHQTEALGVPWTTGRYGDYLRTLDREDPRTLPILEAASALFRGAGYVAFDGAVPAETTQAAIAAPYAHATAPLRRLVDRWSLTVALAVSRGEEVPAWARQSLPLIPDLMRASAQRASALNSRTIDLVEAALLAPRVGETFDAVVIRRNGERGTVQIEEPPVTASVALPPEAVAGAAVRVTLTAADVTKGQISFAVA</sequence>
<dbReference type="InterPro" id="IPR050180">
    <property type="entry name" value="RNR_Ribonuclease"/>
</dbReference>
<feature type="domain" description="RNB" evidence="2">
    <location>
        <begin position="51"/>
        <end position="367"/>
    </location>
</feature>
<dbReference type="GO" id="GO:0006402">
    <property type="term" value="P:mRNA catabolic process"/>
    <property type="evidence" value="ECO:0007669"/>
    <property type="project" value="TreeGrafter"/>
</dbReference>
<reference evidence="4" key="1">
    <citation type="submission" date="2016-10" db="EMBL/GenBank/DDBJ databases">
        <authorList>
            <person name="Varghese N."/>
            <person name="Submissions S."/>
        </authorList>
    </citation>
    <scope>NUCLEOTIDE SEQUENCE [LARGE SCALE GENOMIC DNA]</scope>
    <source>
        <strain evidence="4">CL127</strain>
    </source>
</reference>
<evidence type="ECO:0000259" key="2">
    <source>
        <dbReference type="SMART" id="SM00955"/>
    </source>
</evidence>
<dbReference type="SMART" id="SM00955">
    <property type="entry name" value="RNB"/>
    <property type="match status" value="1"/>
</dbReference>
<organism evidence="3 4">
    <name type="scientific">Microbacterium azadirachtae</name>
    <dbReference type="NCBI Taxonomy" id="582680"/>
    <lineage>
        <taxon>Bacteria</taxon>
        <taxon>Bacillati</taxon>
        <taxon>Actinomycetota</taxon>
        <taxon>Actinomycetes</taxon>
        <taxon>Micrococcales</taxon>
        <taxon>Microbacteriaceae</taxon>
        <taxon>Microbacterium</taxon>
    </lineage>
</organism>
<dbReference type="GO" id="GO:0003723">
    <property type="term" value="F:RNA binding"/>
    <property type="evidence" value="ECO:0007669"/>
    <property type="project" value="InterPro"/>
</dbReference>
<proteinExistence type="predicted"/>
<dbReference type="Proteomes" id="UP000198877">
    <property type="component" value="Unassembled WGS sequence"/>
</dbReference>
<dbReference type="Pfam" id="PF18614">
    <property type="entry name" value="RNase_II_C_S1"/>
    <property type="match status" value="1"/>
</dbReference>
<name>A0A1I6GES1_9MICO</name>
<dbReference type="InterPro" id="IPR012340">
    <property type="entry name" value="NA-bd_OB-fold"/>
</dbReference>
<dbReference type="PANTHER" id="PTHR23355">
    <property type="entry name" value="RIBONUCLEASE"/>
    <property type="match status" value="1"/>
</dbReference>
<accession>A0A1I6GES1</accession>
<dbReference type="InterPro" id="IPR040596">
    <property type="entry name" value="RNase_II_C_S1"/>
</dbReference>
<protein>
    <recommendedName>
        <fullName evidence="1">DIS3-like exonuclease 1</fullName>
    </recommendedName>
</protein>
<dbReference type="GO" id="GO:0000175">
    <property type="term" value="F:3'-5'-RNA exonuclease activity"/>
    <property type="evidence" value="ECO:0007669"/>
    <property type="project" value="TreeGrafter"/>
</dbReference>
<dbReference type="AlphaFoldDB" id="A0A1I6GES1"/>